<evidence type="ECO:0000259" key="1">
    <source>
        <dbReference type="PROSITE" id="PS51186"/>
    </source>
</evidence>
<proteinExistence type="predicted"/>
<dbReference type="EMBL" id="LPWD01000255">
    <property type="protein sequence ID" value="ODS02668.1"/>
    <property type="molecule type" value="Genomic_DNA"/>
</dbReference>
<keyword evidence="2" id="KW-0808">Transferase</keyword>
<dbReference type="OrthoDB" id="9789081at2"/>
<dbReference type="PANTHER" id="PTHR43451">
    <property type="entry name" value="ACETYLTRANSFERASE (GNAT) FAMILY PROTEIN"/>
    <property type="match status" value="1"/>
</dbReference>
<dbReference type="SUPFAM" id="SSF55729">
    <property type="entry name" value="Acyl-CoA N-acyltransferases (Nat)"/>
    <property type="match status" value="1"/>
</dbReference>
<dbReference type="GO" id="GO:0016747">
    <property type="term" value="F:acyltransferase activity, transferring groups other than amino-acyl groups"/>
    <property type="evidence" value="ECO:0007669"/>
    <property type="project" value="InterPro"/>
</dbReference>
<protein>
    <submittedName>
        <fullName evidence="2">GCN5 family acetyltransferase</fullName>
    </submittedName>
</protein>
<keyword evidence="3" id="KW-1185">Reference proteome</keyword>
<dbReference type="InterPro" id="IPR000182">
    <property type="entry name" value="GNAT_dom"/>
</dbReference>
<evidence type="ECO:0000313" key="2">
    <source>
        <dbReference type="EMBL" id="ODS02668.1"/>
    </source>
</evidence>
<feature type="domain" description="N-acetyltransferase" evidence="1">
    <location>
        <begin position="9"/>
        <end position="162"/>
    </location>
</feature>
<organism evidence="2 3">
    <name type="scientific">Methyloceanibacter marginalis</name>
    <dbReference type="NCBI Taxonomy" id="1774971"/>
    <lineage>
        <taxon>Bacteria</taxon>
        <taxon>Pseudomonadati</taxon>
        <taxon>Pseudomonadota</taxon>
        <taxon>Alphaproteobacteria</taxon>
        <taxon>Hyphomicrobiales</taxon>
        <taxon>Hyphomicrobiaceae</taxon>
        <taxon>Methyloceanibacter</taxon>
    </lineage>
</organism>
<dbReference type="PROSITE" id="PS51186">
    <property type="entry name" value="GNAT"/>
    <property type="match status" value="1"/>
</dbReference>
<dbReference type="Pfam" id="PF13673">
    <property type="entry name" value="Acetyltransf_10"/>
    <property type="match status" value="1"/>
</dbReference>
<dbReference type="Gene3D" id="3.40.630.30">
    <property type="match status" value="1"/>
</dbReference>
<gene>
    <name evidence="2" type="ORF">AUC71_14115</name>
</gene>
<reference evidence="2 3" key="1">
    <citation type="journal article" date="2016" name="Environ. Microbiol.">
        <title>New Methyloceanibacter diversity from North Sea sediments includes methanotroph containing solely the soluble methane monooxygenase.</title>
        <authorList>
            <person name="Vekeman B."/>
            <person name="Kerckhof F.M."/>
            <person name="Cremers G."/>
            <person name="de Vos P."/>
            <person name="Vandamme P."/>
            <person name="Boon N."/>
            <person name="Op den Camp H.J."/>
            <person name="Heylen K."/>
        </authorList>
    </citation>
    <scope>NUCLEOTIDE SEQUENCE [LARGE SCALE GENOMIC DNA]</scope>
    <source>
        <strain evidence="2 3">R-67177</strain>
    </source>
</reference>
<dbReference type="RefSeq" id="WP_069624137.1">
    <property type="nucleotide sequence ID" value="NZ_LPWD01000255.1"/>
</dbReference>
<dbReference type="Proteomes" id="UP000095042">
    <property type="component" value="Unassembled WGS sequence"/>
</dbReference>
<dbReference type="InterPro" id="IPR052564">
    <property type="entry name" value="N-acetyltrans/Recomb-assoc"/>
</dbReference>
<accession>A0A1E3WA24</accession>
<dbReference type="InterPro" id="IPR016181">
    <property type="entry name" value="Acyl_CoA_acyltransferase"/>
</dbReference>
<comment type="caution">
    <text evidence="2">The sequence shown here is derived from an EMBL/GenBank/DDBJ whole genome shotgun (WGS) entry which is preliminary data.</text>
</comment>
<dbReference type="CDD" id="cd04301">
    <property type="entry name" value="NAT_SF"/>
    <property type="match status" value="1"/>
</dbReference>
<dbReference type="PANTHER" id="PTHR43451:SF1">
    <property type="entry name" value="ACETYLTRANSFERASE"/>
    <property type="match status" value="1"/>
</dbReference>
<sequence>MNAEANPRLALRPMLPDEGPLLAEIFRASVLELTGDDYTEQQQNAWAAVANDEAAFAERLAGEVTIVATMGGSPVGFASLEADDKIGFFYVHPAAVERGAGTMLADALEKLATGRGAEALNVDASDTAYDFFGKRGYAAQQRNSIRRGDEWLANTTMKKALAGKETMQ</sequence>
<dbReference type="AlphaFoldDB" id="A0A1E3WA24"/>
<evidence type="ECO:0000313" key="3">
    <source>
        <dbReference type="Proteomes" id="UP000095042"/>
    </source>
</evidence>
<name>A0A1E3WA24_9HYPH</name>